<proteinExistence type="predicted"/>
<dbReference type="EMBL" id="SZPQ01000063">
    <property type="protein sequence ID" value="TKI02742.1"/>
    <property type="molecule type" value="Genomic_DNA"/>
</dbReference>
<sequence length="362" mass="38588">MAKSIIDIDVNDGKFKAFKEQFDKYKQALDAMPDAWAKVGEGTAAAAGGFDAAGKEAAKTWTQAVNYSVKGVQQATAAAKDLAGQHKAGADQVERSRQQQEKFTQESKKGSSWLSTGAKASKDIAGHIKDATLSLLKWSGLVGIISGLTGAGGLFGINRMALSAANTRLTSQGLGISAGELNAAAIDYSKAVRDPGSTLGAIRDAQYDLTKRWAFSALGINPTGQDPMSLMGPMIKASRQKFISAGSTQQGAEANGLLNFFSMDDLIRFKNMSESEIDAMVKKADADRKSLSLSDQTLRSWQNFELQLRRSGTQIENTFISGLLPLSGPLAHLSDAFNNAVADFMKSPQVGKFIEDLNSCAE</sequence>
<name>A0ABY2SFS9_9HYPH</name>
<dbReference type="RefSeq" id="WP_136992880.1">
    <property type="nucleotide sequence ID" value="NZ_SZPQ01000063.1"/>
</dbReference>
<gene>
    <name evidence="1" type="ORF">FCN80_24175</name>
</gene>
<evidence type="ECO:0000313" key="2">
    <source>
        <dbReference type="Proteomes" id="UP000305202"/>
    </source>
</evidence>
<protein>
    <submittedName>
        <fullName evidence="1">Uncharacterized protein</fullName>
    </submittedName>
</protein>
<keyword evidence="2" id="KW-1185">Reference proteome</keyword>
<evidence type="ECO:0000313" key="1">
    <source>
        <dbReference type="EMBL" id="TKI02742.1"/>
    </source>
</evidence>
<reference evidence="1 2" key="1">
    <citation type="submission" date="2019-04" db="EMBL/GenBank/DDBJ databases">
        <authorList>
            <person name="Li M."/>
            <person name="Gao C."/>
        </authorList>
    </citation>
    <scope>NUCLEOTIDE SEQUENCE [LARGE SCALE GENOMIC DNA]</scope>
    <source>
        <strain evidence="1 2">BGMRC 2031</strain>
    </source>
</reference>
<accession>A0ABY2SFS9</accession>
<organism evidence="1 2">
    <name type="scientific">Martelella alba</name>
    <dbReference type="NCBI Taxonomy" id="2590451"/>
    <lineage>
        <taxon>Bacteria</taxon>
        <taxon>Pseudomonadati</taxon>
        <taxon>Pseudomonadota</taxon>
        <taxon>Alphaproteobacteria</taxon>
        <taxon>Hyphomicrobiales</taxon>
        <taxon>Aurantimonadaceae</taxon>
        <taxon>Martelella</taxon>
    </lineage>
</organism>
<dbReference type="Proteomes" id="UP000305202">
    <property type="component" value="Unassembled WGS sequence"/>
</dbReference>
<comment type="caution">
    <text evidence="1">The sequence shown here is derived from an EMBL/GenBank/DDBJ whole genome shotgun (WGS) entry which is preliminary data.</text>
</comment>